<accession>A0A1D2MBS9</accession>
<comment type="cofactor">
    <cofactor evidence="1 6">
        <name>pyridoxal 5'-phosphate</name>
        <dbReference type="ChEBI" id="CHEBI:597326"/>
    </cofactor>
</comment>
<dbReference type="OrthoDB" id="392571at2759"/>
<dbReference type="Proteomes" id="UP000094527">
    <property type="component" value="Unassembled WGS sequence"/>
</dbReference>
<dbReference type="SUPFAM" id="SSF53383">
    <property type="entry name" value="PLP-dependent transferases"/>
    <property type="match status" value="1"/>
</dbReference>
<comment type="similarity">
    <text evidence="2">Belongs to the group II decarboxylase family.</text>
</comment>
<evidence type="ECO:0000256" key="5">
    <source>
        <dbReference type="ARBA" id="ARBA00023239"/>
    </source>
</evidence>
<protein>
    <submittedName>
        <fullName evidence="8">Cysteine sulfinic acid decarboxylase</fullName>
    </submittedName>
</protein>
<evidence type="ECO:0000256" key="3">
    <source>
        <dbReference type="ARBA" id="ARBA00022793"/>
    </source>
</evidence>
<organism evidence="8 9">
    <name type="scientific">Orchesella cincta</name>
    <name type="common">Springtail</name>
    <name type="synonym">Podura cincta</name>
    <dbReference type="NCBI Taxonomy" id="48709"/>
    <lineage>
        <taxon>Eukaryota</taxon>
        <taxon>Metazoa</taxon>
        <taxon>Ecdysozoa</taxon>
        <taxon>Arthropoda</taxon>
        <taxon>Hexapoda</taxon>
        <taxon>Collembola</taxon>
        <taxon>Entomobryomorpha</taxon>
        <taxon>Entomobryoidea</taxon>
        <taxon>Orchesellidae</taxon>
        <taxon>Orchesellinae</taxon>
        <taxon>Orchesella</taxon>
    </lineage>
</organism>
<evidence type="ECO:0000256" key="7">
    <source>
        <dbReference type="SAM" id="MobiDB-lite"/>
    </source>
</evidence>
<keyword evidence="3" id="KW-0210">Decarboxylase</keyword>
<sequence>MDLAAAFNEEIKRRPSFYAIMPQLDSTRVTFYYVPPQFRLFPRRTDYLNYQMSNISRRIKNKLLKDGTALLGLAKVRAYPECFAVSISNSATTLDDLKYVLDEIEGAANNTAAAMSSNPWFAPVVPFKKTEDGQTSTSTPSITPYATPPPPRDTYPPYVNAPIESLHQEMFLRVAGLFDEKGIYFQDKREDPLLNFKAPDDLMAEFDLNLTDAPSLASNDEIIGALENMIRYSIHQAHPYYIYQLLSGGLDAYTIMSDFISTVMTTNSLTYEEAPIYTLMEEEVLRASRRRIGYPENGDGMMMPGGSVCNIVAVTVARLTKFADTKERGLDGWRDVKPTLFVSANAHYCLIKAGLLNGIGQDNVVLVPADPDGRMDTTKLRDAIAKSRDDGRTPFFVGATGGTTVLGVFDNLGEIAQICQENNMWMHIDASVGGAAMFSDTKLAELWENGKLSDSISFNPHKWFGSSQETTVLMFKQAGIVKQTLGLQQSDNRTWANGNNNYDSNKAFGDLAAHGGIGWERRPNVLKLWMLWKAKGRVGMGNHIDYTYANKDFLMNELRKPERQEMFRLVKPEYQCAGVCFYYIPKMLRGMDEDSANYKLAIEQVALPLQMRLVRAGVTITPVFRDNGSPLFTKFTILSSGITTDDIAYLLDAIDYYGQDIRVNMNQ</sequence>
<feature type="compositionally biased region" description="Low complexity" evidence="7">
    <location>
        <begin position="135"/>
        <end position="145"/>
    </location>
</feature>
<dbReference type="GO" id="GO:0016831">
    <property type="term" value="F:carboxy-lyase activity"/>
    <property type="evidence" value="ECO:0007669"/>
    <property type="project" value="UniProtKB-KW"/>
</dbReference>
<feature type="region of interest" description="Disordered" evidence="7">
    <location>
        <begin position="131"/>
        <end position="151"/>
    </location>
</feature>
<dbReference type="PANTHER" id="PTHR45677">
    <property type="entry name" value="GLUTAMATE DECARBOXYLASE-RELATED"/>
    <property type="match status" value="1"/>
</dbReference>
<dbReference type="Gene3D" id="3.90.1150.170">
    <property type="match status" value="2"/>
</dbReference>
<evidence type="ECO:0000313" key="8">
    <source>
        <dbReference type="EMBL" id="ODM90344.1"/>
    </source>
</evidence>
<keyword evidence="5" id="KW-0456">Lyase</keyword>
<feature type="modified residue" description="N6-(pyridoxal phosphate)lysine" evidence="6">
    <location>
        <position position="462"/>
    </location>
</feature>
<dbReference type="Gene3D" id="3.40.640.10">
    <property type="entry name" value="Type I PLP-dependent aspartate aminotransferase-like (Major domain)"/>
    <property type="match status" value="1"/>
</dbReference>
<dbReference type="AlphaFoldDB" id="A0A1D2MBS9"/>
<dbReference type="Pfam" id="PF00282">
    <property type="entry name" value="Pyridoxal_deC"/>
    <property type="match status" value="1"/>
</dbReference>
<dbReference type="PANTHER" id="PTHR45677:SF8">
    <property type="entry name" value="CYSTEINE SULFINIC ACID DECARBOXYLASE"/>
    <property type="match status" value="1"/>
</dbReference>
<keyword evidence="9" id="KW-1185">Reference proteome</keyword>
<gene>
    <name evidence="8" type="ORF">Ocin01_16339</name>
</gene>
<proteinExistence type="inferred from homology"/>
<evidence type="ECO:0000313" key="9">
    <source>
        <dbReference type="Proteomes" id="UP000094527"/>
    </source>
</evidence>
<keyword evidence="4 6" id="KW-0663">Pyridoxal phosphate</keyword>
<dbReference type="InterPro" id="IPR015424">
    <property type="entry name" value="PyrdxlP-dep_Trfase"/>
</dbReference>
<comment type="caution">
    <text evidence="8">The sequence shown here is derived from an EMBL/GenBank/DDBJ whole genome shotgun (WGS) entry which is preliminary data.</text>
</comment>
<name>A0A1D2MBS9_ORCCI</name>
<dbReference type="InterPro" id="IPR015421">
    <property type="entry name" value="PyrdxlP-dep_Trfase_major"/>
</dbReference>
<evidence type="ECO:0000256" key="2">
    <source>
        <dbReference type="ARBA" id="ARBA00009533"/>
    </source>
</evidence>
<dbReference type="InterPro" id="IPR002129">
    <property type="entry name" value="PyrdxlP-dep_de-COase"/>
</dbReference>
<dbReference type="GO" id="GO:0030170">
    <property type="term" value="F:pyridoxal phosphate binding"/>
    <property type="evidence" value="ECO:0007669"/>
    <property type="project" value="InterPro"/>
</dbReference>
<dbReference type="GO" id="GO:0019752">
    <property type="term" value="P:carboxylic acid metabolic process"/>
    <property type="evidence" value="ECO:0007669"/>
    <property type="project" value="InterPro"/>
</dbReference>
<dbReference type="STRING" id="48709.A0A1D2MBS9"/>
<dbReference type="EMBL" id="LJIJ01002025">
    <property type="protein sequence ID" value="ODM90344.1"/>
    <property type="molecule type" value="Genomic_DNA"/>
</dbReference>
<evidence type="ECO:0000256" key="6">
    <source>
        <dbReference type="PIRSR" id="PIRSR602129-50"/>
    </source>
</evidence>
<dbReference type="GO" id="GO:0005737">
    <property type="term" value="C:cytoplasm"/>
    <property type="evidence" value="ECO:0007669"/>
    <property type="project" value="TreeGrafter"/>
</dbReference>
<evidence type="ECO:0000256" key="4">
    <source>
        <dbReference type="ARBA" id="ARBA00022898"/>
    </source>
</evidence>
<evidence type="ECO:0000256" key="1">
    <source>
        <dbReference type="ARBA" id="ARBA00001933"/>
    </source>
</evidence>
<reference evidence="8 9" key="1">
    <citation type="journal article" date="2016" name="Genome Biol. Evol.">
        <title>Gene Family Evolution Reflects Adaptation to Soil Environmental Stressors in the Genome of the Collembolan Orchesella cincta.</title>
        <authorList>
            <person name="Faddeeva-Vakhrusheva A."/>
            <person name="Derks M.F."/>
            <person name="Anvar S.Y."/>
            <person name="Agamennone V."/>
            <person name="Suring W."/>
            <person name="Smit S."/>
            <person name="van Straalen N.M."/>
            <person name="Roelofs D."/>
        </authorList>
    </citation>
    <scope>NUCLEOTIDE SEQUENCE [LARGE SCALE GENOMIC DNA]</scope>
    <source>
        <tissue evidence="8">Mixed pool</tissue>
    </source>
</reference>